<sequence>MDTTLDLAIVRNRLLATKCDARDQKLLVEIRQSAAESVNQNVYARILIWAISNALADIGAGAYELAARELDLAHNIRLQGNMWAPPDEAYFIRGVMATYMEYASVDRIKELFSLFKTA</sequence>
<dbReference type="EMBL" id="CP063849">
    <property type="protein sequence ID" value="QOY87928.1"/>
    <property type="molecule type" value="Genomic_DNA"/>
</dbReference>
<dbReference type="KEGG" id="pfer:IRI77_35210"/>
<name>A0A7S7SKP0_PALFE</name>
<dbReference type="RefSeq" id="WP_194449590.1">
    <property type="nucleotide sequence ID" value="NZ_CP063849.1"/>
</dbReference>
<accession>A0A7S7SKP0</accession>
<gene>
    <name evidence="1" type="ORF">IRI77_35185</name>
    <name evidence="2" type="ORF">IRI77_35210</name>
</gene>
<dbReference type="Proteomes" id="UP000593892">
    <property type="component" value="Chromosome"/>
</dbReference>
<organism evidence="1 3">
    <name type="scientific">Paludibaculum fermentans</name>
    <dbReference type="NCBI Taxonomy" id="1473598"/>
    <lineage>
        <taxon>Bacteria</taxon>
        <taxon>Pseudomonadati</taxon>
        <taxon>Acidobacteriota</taxon>
        <taxon>Terriglobia</taxon>
        <taxon>Bryobacterales</taxon>
        <taxon>Bryobacteraceae</taxon>
        <taxon>Paludibaculum</taxon>
    </lineage>
</organism>
<protein>
    <submittedName>
        <fullName evidence="1">Uncharacterized protein</fullName>
    </submittedName>
</protein>
<dbReference type="KEGG" id="pfer:IRI77_35185"/>
<evidence type="ECO:0000313" key="2">
    <source>
        <dbReference type="EMBL" id="QOY87928.1"/>
    </source>
</evidence>
<evidence type="ECO:0000313" key="3">
    <source>
        <dbReference type="Proteomes" id="UP000593892"/>
    </source>
</evidence>
<dbReference type="EMBL" id="CP063849">
    <property type="protein sequence ID" value="QOY87923.1"/>
    <property type="molecule type" value="Genomic_DNA"/>
</dbReference>
<dbReference type="AlphaFoldDB" id="A0A7S7SKP0"/>
<keyword evidence="3" id="KW-1185">Reference proteome</keyword>
<proteinExistence type="predicted"/>
<evidence type="ECO:0000313" key="1">
    <source>
        <dbReference type="EMBL" id="QOY87923.1"/>
    </source>
</evidence>
<reference evidence="1 3" key="1">
    <citation type="submission" date="2020-10" db="EMBL/GenBank/DDBJ databases">
        <title>Complete genome sequence of Paludibaculum fermentans P105T, a facultatively anaerobic acidobacterium capable of dissimilatory Fe(III) reduction.</title>
        <authorList>
            <person name="Dedysh S.N."/>
            <person name="Beletsky A.V."/>
            <person name="Kulichevskaya I.S."/>
            <person name="Mardanov A.V."/>
            <person name="Ravin N.V."/>
        </authorList>
    </citation>
    <scope>NUCLEOTIDE SEQUENCE [LARGE SCALE GENOMIC DNA]</scope>
    <source>
        <strain evidence="1 3">P105</strain>
    </source>
</reference>